<name>A0ABT8LGJ1_9BACT</name>
<keyword evidence="2" id="KW-0238">DNA-binding</keyword>
<evidence type="ECO:0000256" key="3">
    <source>
        <dbReference type="ARBA" id="ARBA00023163"/>
    </source>
</evidence>
<reference evidence="5" key="1">
    <citation type="submission" date="2023-06" db="EMBL/GenBank/DDBJ databases">
        <title>Genomic of Agaribacillus aureum.</title>
        <authorList>
            <person name="Wang G."/>
        </authorList>
    </citation>
    <scope>NUCLEOTIDE SEQUENCE</scope>
    <source>
        <strain evidence="5">BMA12</strain>
    </source>
</reference>
<dbReference type="InterPro" id="IPR018062">
    <property type="entry name" value="HTH_AraC-typ_CS"/>
</dbReference>
<dbReference type="SUPFAM" id="SSF51182">
    <property type="entry name" value="RmlC-like cupins"/>
    <property type="match status" value="1"/>
</dbReference>
<proteinExistence type="predicted"/>
<gene>
    <name evidence="5" type="ORF">QQ020_32915</name>
</gene>
<organism evidence="5 6">
    <name type="scientific">Agaribacillus aureus</name>
    <dbReference type="NCBI Taxonomy" id="3051825"/>
    <lineage>
        <taxon>Bacteria</taxon>
        <taxon>Pseudomonadati</taxon>
        <taxon>Bacteroidota</taxon>
        <taxon>Cytophagia</taxon>
        <taxon>Cytophagales</taxon>
        <taxon>Splendidivirgaceae</taxon>
        <taxon>Agaribacillus</taxon>
    </lineage>
</organism>
<feature type="domain" description="HTH araC/xylS-type" evidence="4">
    <location>
        <begin position="188"/>
        <end position="286"/>
    </location>
</feature>
<accession>A0ABT8LGJ1</accession>
<sequence>MPKPKFLSSNRPSSSGISAWLYECKYFPNPLHYHKELELAHIIEGYGTRYVGSSIKSYKEGDMVLVGEELPHVWMSDDTFYEEDCKQWTRAIVVKFYPDFAGKDFLRIPDVYPIIKVLEEASGGLRIKGATNKAIGKILFKMLEQSPLEQIASLIQILSLISKSEDISVLSDFDHHKSSNPKEKDRMNRIIQHTMLNFKENITLAEIADVANLSKSAFCRYFKNTVKQSYNEFLYNIRVEFACKMLLESDFGITQIAYESGFNNPSAFSQIFKRVKGISPHQYRKTNAIMHH</sequence>
<keyword evidence="1" id="KW-0805">Transcription regulation</keyword>
<evidence type="ECO:0000256" key="2">
    <source>
        <dbReference type="ARBA" id="ARBA00023125"/>
    </source>
</evidence>
<evidence type="ECO:0000313" key="6">
    <source>
        <dbReference type="Proteomes" id="UP001172083"/>
    </source>
</evidence>
<dbReference type="Pfam" id="PF12833">
    <property type="entry name" value="HTH_18"/>
    <property type="match status" value="1"/>
</dbReference>
<dbReference type="PANTHER" id="PTHR43280:SF27">
    <property type="entry name" value="TRANSCRIPTIONAL REGULATOR MTLR"/>
    <property type="match status" value="1"/>
</dbReference>
<protein>
    <submittedName>
        <fullName evidence="5">AraC family transcriptional regulator</fullName>
    </submittedName>
</protein>
<dbReference type="InterPro" id="IPR014710">
    <property type="entry name" value="RmlC-like_jellyroll"/>
</dbReference>
<dbReference type="InterPro" id="IPR018060">
    <property type="entry name" value="HTH_AraC"/>
</dbReference>
<dbReference type="PANTHER" id="PTHR43280">
    <property type="entry name" value="ARAC-FAMILY TRANSCRIPTIONAL REGULATOR"/>
    <property type="match status" value="1"/>
</dbReference>
<dbReference type="PROSITE" id="PS00041">
    <property type="entry name" value="HTH_ARAC_FAMILY_1"/>
    <property type="match status" value="1"/>
</dbReference>
<comment type="caution">
    <text evidence="5">The sequence shown here is derived from an EMBL/GenBank/DDBJ whole genome shotgun (WGS) entry which is preliminary data.</text>
</comment>
<dbReference type="PROSITE" id="PS01124">
    <property type="entry name" value="HTH_ARAC_FAMILY_2"/>
    <property type="match status" value="1"/>
</dbReference>
<dbReference type="InterPro" id="IPR011051">
    <property type="entry name" value="RmlC_Cupin_sf"/>
</dbReference>
<keyword evidence="3" id="KW-0804">Transcription</keyword>
<dbReference type="EMBL" id="JAUJEB010000012">
    <property type="protein sequence ID" value="MDN5216919.1"/>
    <property type="molecule type" value="Genomic_DNA"/>
</dbReference>
<dbReference type="PRINTS" id="PR00032">
    <property type="entry name" value="HTHARAC"/>
</dbReference>
<evidence type="ECO:0000259" key="4">
    <source>
        <dbReference type="PROSITE" id="PS01124"/>
    </source>
</evidence>
<evidence type="ECO:0000313" key="5">
    <source>
        <dbReference type="EMBL" id="MDN5216919.1"/>
    </source>
</evidence>
<dbReference type="Gene3D" id="2.60.120.10">
    <property type="entry name" value="Jelly Rolls"/>
    <property type="match status" value="1"/>
</dbReference>
<dbReference type="Gene3D" id="1.10.10.60">
    <property type="entry name" value="Homeodomain-like"/>
    <property type="match status" value="2"/>
</dbReference>
<dbReference type="Proteomes" id="UP001172083">
    <property type="component" value="Unassembled WGS sequence"/>
</dbReference>
<dbReference type="RefSeq" id="WP_346762257.1">
    <property type="nucleotide sequence ID" value="NZ_JAUJEB010000012.1"/>
</dbReference>
<keyword evidence="6" id="KW-1185">Reference proteome</keyword>
<dbReference type="SUPFAM" id="SSF46689">
    <property type="entry name" value="Homeodomain-like"/>
    <property type="match status" value="2"/>
</dbReference>
<evidence type="ECO:0000256" key="1">
    <source>
        <dbReference type="ARBA" id="ARBA00023015"/>
    </source>
</evidence>
<dbReference type="InterPro" id="IPR009057">
    <property type="entry name" value="Homeodomain-like_sf"/>
</dbReference>
<dbReference type="InterPro" id="IPR020449">
    <property type="entry name" value="Tscrpt_reg_AraC-type_HTH"/>
</dbReference>
<dbReference type="SMART" id="SM00342">
    <property type="entry name" value="HTH_ARAC"/>
    <property type="match status" value="1"/>
</dbReference>